<reference evidence="8" key="1">
    <citation type="journal article" date="2018" name="Nat. Microbiol.">
        <title>Leveraging single-cell genomics to expand the fungal tree of life.</title>
        <authorList>
            <person name="Ahrendt S.R."/>
            <person name="Quandt C.A."/>
            <person name="Ciobanu D."/>
            <person name="Clum A."/>
            <person name="Salamov A."/>
            <person name="Andreopoulos B."/>
            <person name="Cheng J.F."/>
            <person name="Woyke T."/>
            <person name="Pelin A."/>
            <person name="Henrissat B."/>
            <person name="Reynolds N.K."/>
            <person name="Benny G.L."/>
            <person name="Smith M.E."/>
            <person name="James T.Y."/>
            <person name="Grigoriev I.V."/>
        </authorList>
    </citation>
    <scope>NUCLEOTIDE SEQUENCE [LARGE SCALE GENOMIC DNA]</scope>
    <source>
        <strain evidence="8">RSA 1356</strain>
    </source>
</reference>
<dbReference type="Gene3D" id="1.25.40.480">
    <property type="match status" value="1"/>
</dbReference>
<dbReference type="GO" id="GO:0005730">
    <property type="term" value="C:nucleolus"/>
    <property type="evidence" value="ECO:0007669"/>
    <property type="project" value="UniProtKB-SubCell"/>
</dbReference>
<sequence length="438" mass="50211">MGKERATDKRAQRHNPLHAEYTKSADATVGRNKQRKKYTEREERRLKTEGQEYVDPKLSKKILAIAREQQDEIHDEEEDADELGGKNDTQAGGDSEEEEELEEYYDEDEAAYDGFAEELELDAGDQAILDRFLPSGPAQRRNLADLIMEKIRQHETAKTIASAPKDADRPLPPSVNPKVIEVYTQVGKLLSRYKSGKLPKAFKIIPSLPNWEEILYLTRPENWTPHAVYQATRIFVSNLKAKQSQKFFTYVLLDHVREDIRETKKLNYHLYMALKKALYKPAAFFKGVLFPLCESGSCTLREAAIVSSVLSKVSVPALHSSAALMRLAEMEYTGPNSLFMRILLDKKYALPFKVIDSIVFHFIRFKSESGPLPVLWHQAFLVFCQRYKQDLTPEQKDALLQVLRCHTHHQITAEIRREIVHSSCRGELIEDGSSMMLD</sequence>
<keyword evidence="8" id="KW-1185">Reference proteome</keyword>
<dbReference type="EMBL" id="KZ992789">
    <property type="protein sequence ID" value="RKP06946.1"/>
    <property type="molecule type" value="Genomic_DNA"/>
</dbReference>
<dbReference type="GO" id="GO:0006364">
    <property type="term" value="P:rRNA processing"/>
    <property type="evidence" value="ECO:0007669"/>
    <property type="project" value="TreeGrafter"/>
</dbReference>
<dbReference type="Pfam" id="PF05291">
    <property type="entry name" value="Bystin"/>
    <property type="match status" value="1"/>
</dbReference>
<dbReference type="PANTHER" id="PTHR12821:SF0">
    <property type="entry name" value="BYSTIN"/>
    <property type="match status" value="1"/>
</dbReference>
<dbReference type="FunFam" id="1.25.40.480:FF:000001">
    <property type="entry name" value="Bystin (51.6 kD)-like"/>
    <property type="match status" value="1"/>
</dbReference>
<feature type="compositionally biased region" description="Acidic residues" evidence="6">
    <location>
        <begin position="94"/>
        <end position="105"/>
    </location>
</feature>
<comment type="subcellular location">
    <subcellularLocation>
        <location evidence="1">Nucleus</location>
        <location evidence="1">Nucleolus</location>
    </subcellularLocation>
</comment>
<evidence type="ECO:0000256" key="3">
    <source>
        <dbReference type="ARBA" id="ARBA00022517"/>
    </source>
</evidence>
<feature type="region of interest" description="Disordered" evidence="6">
    <location>
        <begin position="1"/>
        <end position="53"/>
    </location>
</feature>
<dbReference type="STRING" id="78915.A0A4P9XM76"/>
<name>A0A4P9XM76_9FUNG</name>
<gene>
    <name evidence="7" type="ORF">THASP1DRAFT_17796</name>
</gene>
<evidence type="ECO:0000256" key="5">
    <source>
        <dbReference type="ARBA" id="ARBA00074032"/>
    </source>
</evidence>
<evidence type="ECO:0000256" key="6">
    <source>
        <dbReference type="SAM" id="MobiDB-lite"/>
    </source>
</evidence>
<keyword evidence="4" id="KW-0539">Nucleus</keyword>
<dbReference type="Proteomes" id="UP000271241">
    <property type="component" value="Unassembled WGS sequence"/>
</dbReference>
<feature type="region of interest" description="Disordered" evidence="6">
    <location>
        <begin position="65"/>
        <end position="105"/>
    </location>
</feature>
<feature type="compositionally biased region" description="Basic and acidic residues" evidence="6">
    <location>
        <begin position="37"/>
        <end position="53"/>
    </location>
</feature>
<keyword evidence="3" id="KW-0690">Ribosome biogenesis</keyword>
<evidence type="ECO:0000256" key="1">
    <source>
        <dbReference type="ARBA" id="ARBA00004604"/>
    </source>
</evidence>
<dbReference type="PANTHER" id="PTHR12821">
    <property type="entry name" value="BYSTIN"/>
    <property type="match status" value="1"/>
</dbReference>
<comment type="similarity">
    <text evidence="2">Belongs to the bystin family.</text>
</comment>
<dbReference type="GO" id="GO:0005737">
    <property type="term" value="C:cytoplasm"/>
    <property type="evidence" value="ECO:0007669"/>
    <property type="project" value="TreeGrafter"/>
</dbReference>
<feature type="compositionally biased region" description="Basic and acidic residues" evidence="6">
    <location>
        <begin position="1"/>
        <end position="10"/>
    </location>
</feature>
<dbReference type="InterPro" id="IPR007955">
    <property type="entry name" value="Bystin"/>
</dbReference>
<evidence type="ECO:0000256" key="4">
    <source>
        <dbReference type="ARBA" id="ARBA00023242"/>
    </source>
</evidence>
<evidence type="ECO:0000313" key="8">
    <source>
        <dbReference type="Proteomes" id="UP000271241"/>
    </source>
</evidence>
<dbReference type="OrthoDB" id="2192561at2759"/>
<dbReference type="GO" id="GO:0030688">
    <property type="term" value="C:preribosome, small subunit precursor"/>
    <property type="evidence" value="ECO:0007669"/>
    <property type="project" value="TreeGrafter"/>
</dbReference>
<dbReference type="AlphaFoldDB" id="A0A4P9XM76"/>
<proteinExistence type="inferred from homology"/>
<evidence type="ECO:0000313" key="7">
    <source>
        <dbReference type="EMBL" id="RKP06946.1"/>
    </source>
</evidence>
<evidence type="ECO:0000256" key="2">
    <source>
        <dbReference type="ARBA" id="ARBA00007114"/>
    </source>
</evidence>
<protein>
    <recommendedName>
        <fullName evidence="5">Bystin</fullName>
    </recommendedName>
</protein>
<feature type="compositionally biased region" description="Acidic residues" evidence="6">
    <location>
        <begin position="73"/>
        <end position="82"/>
    </location>
</feature>
<accession>A0A4P9XM76</accession>
<organism evidence="7 8">
    <name type="scientific">Thamnocephalis sphaerospora</name>
    <dbReference type="NCBI Taxonomy" id="78915"/>
    <lineage>
        <taxon>Eukaryota</taxon>
        <taxon>Fungi</taxon>
        <taxon>Fungi incertae sedis</taxon>
        <taxon>Zoopagomycota</taxon>
        <taxon>Zoopagomycotina</taxon>
        <taxon>Zoopagomycetes</taxon>
        <taxon>Zoopagales</taxon>
        <taxon>Sigmoideomycetaceae</taxon>
        <taxon>Thamnocephalis</taxon>
    </lineage>
</organism>
<dbReference type="GO" id="GO:0030515">
    <property type="term" value="F:snoRNA binding"/>
    <property type="evidence" value="ECO:0007669"/>
    <property type="project" value="TreeGrafter"/>
</dbReference>